<comment type="similarity">
    <text evidence="4">Belongs to the class-V pyridoxal-phosphate-dependent aminotransferase family. MOCOS subfamily.</text>
</comment>
<dbReference type="Pfam" id="PF03473">
    <property type="entry name" value="MOSC"/>
    <property type="match status" value="1"/>
</dbReference>
<dbReference type="GO" id="GO:0030170">
    <property type="term" value="F:pyridoxal phosphate binding"/>
    <property type="evidence" value="ECO:0007669"/>
    <property type="project" value="UniProtKB-UniRule"/>
</dbReference>
<evidence type="ECO:0000256" key="3">
    <source>
        <dbReference type="ARBA" id="ARBA00023150"/>
    </source>
</evidence>
<dbReference type="AlphaFoldDB" id="A0AAW2YK92"/>
<dbReference type="PANTHER" id="PTHR14237:SF80">
    <property type="entry name" value="MOLYBDENUM COFACTOR SULFURASE"/>
    <property type="match status" value="1"/>
</dbReference>
<evidence type="ECO:0000256" key="4">
    <source>
        <dbReference type="HAMAP-Rule" id="MF_03050"/>
    </source>
</evidence>
<dbReference type="SUPFAM" id="SSF141673">
    <property type="entry name" value="MOSC N-terminal domain-like"/>
    <property type="match status" value="1"/>
</dbReference>
<dbReference type="InterPro" id="IPR015421">
    <property type="entry name" value="PyrdxlP-dep_Trfase_major"/>
</dbReference>
<dbReference type="GO" id="GO:0008265">
    <property type="term" value="F:molybdenum cofactor sulfurtransferase activity"/>
    <property type="evidence" value="ECO:0007669"/>
    <property type="project" value="UniProtKB-UniRule"/>
</dbReference>
<dbReference type="SUPFAM" id="SSF53383">
    <property type="entry name" value="PLP-dependent transferases"/>
    <property type="match status" value="1"/>
</dbReference>
<dbReference type="InterPro" id="IPR005302">
    <property type="entry name" value="MoCF_Sase_C"/>
</dbReference>
<comment type="caution">
    <text evidence="6">The sequence shown here is derived from an EMBL/GenBank/DDBJ whole genome shotgun (WGS) entry which is preliminary data.</text>
</comment>
<keyword evidence="2 4" id="KW-0663">Pyridoxal phosphate</keyword>
<dbReference type="InterPro" id="IPR011037">
    <property type="entry name" value="Pyrv_Knase-like_insert_dom_sf"/>
</dbReference>
<name>A0AAW2YK92_9EUKA</name>
<dbReference type="InterPro" id="IPR028886">
    <property type="entry name" value="MoCo_sulfurase"/>
</dbReference>
<accession>A0AAW2YK92</accession>
<keyword evidence="1 4" id="KW-0808">Transferase</keyword>
<sequence length="748" mass="84708">MEFNQHATLIESIINTDFSEAQRAETHLDHAASTICANSVLFKVFQDFQSNLYTNPHSQSPASIRTNKQIQSVRERICNFFGTSIDVYDVVFTLNATHAMKLVGESFPFEEGSEFICLKESAHNSLLGVREFCCEKSGRFGVLDVQDIESNLQMNKQNEQQPTVHHLFAYPAECNSTGKKYPQSWTDHIQSKTTPFLGSESKNGQWHVLLDAAKFASTNTLDLDVHKPDFVSVSFYKIFGYPSGLGALLVRRDTNVLQKRYFSGGTVVVSAGDVRYHELRKSIHERFEDGTIPFMNVIALGVVMDELPKLCGYSDPRSFINFVSSYTGYLNEIMYNKLLNTNHHNGSPVCEIYSYHSGSSIINMNFLRSDGSHLGYSTVTQAAHLHNINLRSGCFCNPGACHKNLKLTAEDQRNHYAQGHVCWDNRDVIAGKPTGSIRISWGWCSTLSDVEKFMNMVHECLVEKNRESIISSGNQEIYLSKLYIYPIKSCAAMEVIGEWPLTEAGPLFDREWTIVDQKGSYLSQKKHPRMSLITPRIDLDAGAMFVSCGQTSIRIDLNEYPQVTGNNYRVCGSKVEGLIYKEDVNSVLSDFLEVTCFLVRKSPLVDRYTRGTKDLINFSNEAQFLMVSRASLDDLNNRLFDEVTESSDWLIERFRPNLVVEGNIAPYSEDLIKQLRIGNVEMSVVDLCNRCTMICVDRETLTVTSEPLRTLMQYRRDGSRVLFGILLSLKTITPQNLRVHDKVIFENK</sequence>
<dbReference type="InterPro" id="IPR005303">
    <property type="entry name" value="MOCOS_middle"/>
</dbReference>
<dbReference type="InterPro" id="IPR015424">
    <property type="entry name" value="PyrdxlP-dep_Trfase"/>
</dbReference>
<evidence type="ECO:0000256" key="1">
    <source>
        <dbReference type="ARBA" id="ARBA00022679"/>
    </source>
</evidence>
<evidence type="ECO:0000259" key="5">
    <source>
        <dbReference type="PROSITE" id="PS51340"/>
    </source>
</evidence>
<evidence type="ECO:0000313" key="6">
    <source>
        <dbReference type="EMBL" id="KAL0477529.1"/>
    </source>
</evidence>
<keyword evidence="3 4" id="KW-0501">Molybdenum cofactor biosynthesis</keyword>
<keyword evidence="7" id="KW-1185">Reference proteome</keyword>
<comment type="function">
    <text evidence="4">Sulfurates the molybdenum cofactor. Sulfation of molybdenum is essential for xanthine dehydrogenase (XDH) and aldehyde oxidase (ADO) enzymes in which molybdenum cofactor is liganded by 1 oxygen and 1 sulfur atom in active form.</text>
</comment>
<dbReference type="HAMAP" id="MF_03050">
    <property type="entry name" value="MOCOS"/>
    <property type="match status" value="1"/>
</dbReference>
<reference evidence="6 7" key="1">
    <citation type="submission" date="2024-03" db="EMBL/GenBank/DDBJ databases">
        <title>The Acrasis kona genome and developmental transcriptomes reveal deep origins of eukaryotic multicellular pathways.</title>
        <authorList>
            <person name="Sheikh S."/>
            <person name="Fu C.-J."/>
            <person name="Brown M.W."/>
            <person name="Baldauf S.L."/>
        </authorList>
    </citation>
    <scope>NUCLEOTIDE SEQUENCE [LARGE SCALE GENOMIC DNA]</scope>
    <source>
        <strain evidence="6 7">ATCC MYA-3509</strain>
    </source>
</reference>
<feature type="domain" description="MOSC" evidence="5">
    <location>
        <begin position="586"/>
        <end position="746"/>
    </location>
</feature>
<organism evidence="6 7">
    <name type="scientific">Acrasis kona</name>
    <dbReference type="NCBI Taxonomy" id="1008807"/>
    <lineage>
        <taxon>Eukaryota</taxon>
        <taxon>Discoba</taxon>
        <taxon>Heterolobosea</taxon>
        <taxon>Tetramitia</taxon>
        <taxon>Eutetramitia</taxon>
        <taxon>Acrasidae</taxon>
        <taxon>Acrasis</taxon>
    </lineage>
</organism>
<dbReference type="EC" id="2.8.1.9" evidence="4"/>
<comment type="cofactor">
    <cofactor evidence="4">
        <name>pyridoxal 5'-phosphate</name>
        <dbReference type="ChEBI" id="CHEBI:597326"/>
    </cofactor>
</comment>
<dbReference type="Gene3D" id="3.90.1150.10">
    <property type="entry name" value="Aspartate Aminotransferase, domain 1"/>
    <property type="match status" value="1"/>
</dbReference>
<proteinExistence type="inferred from homology"/>
<feature type="active site" evidence="4">
    <location>
        <position position="396"/>
    </location>
</feature>
<dbReference type="EMBL" id="JAOPGA020000191">
    <property type="protein sequence ID" value="KAL0477529.1"/>
    <property type="molecule type" value="Genomic_DNA"/>
</dbReference>
<dbReference type="InterPro" id="IPR000192">
    <property type="entry name" value="Aminotrans_V_dom"/>
</dbReference>
<dbReference type="Proteomes" id="UP001431209">
    <property type="component" value="Unassembled WGS sequence"/>
</dbReference>
<dbReference type="GO" id="GO:0016829">
    <property type="term" value="F:lyase activity"/>
    <property type="evidence" value="ECO:0007669"/>
    <property type="project" value="UniProtKB-UniRule"/>
</dbReference>
<comment type="catalytic activity">
    <reaction evidence="4">
        <text>Mo-molybdopterin + L-cysteine + AH2 = thio-Mo-molybdopterin + L-alanine + A + H2O</text>
        <dbReference type="Rhea" id="RHEA:42636"/>
        <dbReference type="ChEBI" id="CHEBI:13193"/>
        <dbReference type="ChEBI" id="CHEBI:15377"/>
        <dbReference type="ChEBI" id="CHEBI:17499"/>
        <dbReference type="ChEBI" id="CHEBI:35235"/>
        <dbReference type="ChEBI" id="CHEBI:57972"/>
        <dbReference type="ChEBI" id="CHEBI:71302"/>
        <dbReference type="ChEBI" id="CHEBI:82685"/>
        <dbReference type="EC" id="2.8.1.9"/>
    </reaction>
</comment>
<dbReference type="PROSITE" id="PS51340">
    <property type="entry name" value="MOSC"/>
    <property type="match status" value="1"/>
</dbReference>
<dbReference type="InterPro" id="IPR015422">
    <property type="entry name" value="PyrdxlP-dep_Trfase_small"/>
</dbReference>
<evidence type="ECO:0000313" key="7">
    <source>
        <dbReference type="Proteomes" id="UP001431209"/>
    </source>
</evidence>
<gene>
    <name evidence="6" type="ORF">AKO1_010881</name>
</gene>
<dbReference type="Gene3D" id="3.40.640.10">
    <property type="entry name" value="Type I PLP-dependent aspartate aminotransferase-like (Major domain)"/>
    <property type="match status" value="1"/>
</dbReference>
<dbReference type="PANTHER" id="PTHR14237">
    <property type="entry name" value="MOLYBDOPTERIN COFACTOR SULFURASE MOSC"/>
    <property type="match status" value="1"/>
</dbReference>
<dbReference type="GO" id="GO:0030151">
    <property type="term" value="F:molybdenum ion binding"/>
    <property type="evidence" value="ECO:0007669"/>
    <property type="project" value="UniProtKB-UniRule"/>
</dbReference>
<protein>
    <recommendedName>
        <fullName evidence="4">Molybdenum cofactor sulfurase</fullName>
        <shortName evidence="4">MCS</shortName>
        <shortName evidence="4">MOS</shortName>
        <shortName evidence="4">MoCo sulfurase</shortName>
        <ecNumber evidence="4">2.8.1.9</ecNumber>
    </recommendedName>
    <alternativeName>
        <fullName evidence="4">Molybdenum cofactor sulfurtransferase</fullName>
    </alternativeName>
</protein>
<dbReference type="Pfam" id="PF03476">
    <property type="entry name" value="MOSC_N"/>
    <property type="match status" value="1"/>
</dbReference>
<dbReference type="SUPFAM" id="SSF50800">
    <property type="entry name" value="PK beta-barrel domain-like"/>
    <property type="match status" value="1"/>
</dbReference>
<dbReference type="Pfam" id="PF00266">
    <property type="entry name" value="Aminotran_5"/>
    <property type="match status" value="1"/>
</dbReference>
<dbReference type="GO" id="GO:0006777">
    <property type="term" value="P:Mo-molybdopterin cofactor biosynthetic process"/>
    <property type="evidence" value="ECO:0007669"/>
    <property type="project" value="UniProtKB-UniRule"/>
</dbReference>
<feature type="modified residue" description="N6-(pyridoxal phosphate)lysine" evidence="4">
    <location>
        <position position="237"/>
    </location>
</feature>
<evidence type="ECO:0000256" key="2">
    <source>
        <dbReference type="ARBA" id="ARBA00022898"/>
    </source>
</evidence>